<keyword evidence="1" id="KW-0812">Transmembrane</keyword>
<dbReference type="OrthoDB" id="3239888at2"/>
<gene>
    <name evidence="2" type="ORF">SAMN02745110_00382</name>
</gene>
<reference evidence="2 3" key="1">
    <citation type="submission" date="2017-02" db="EMBL/GenBank/DDBJ databases">
        <authorList>
            <person name="Peterson S.W."/>
        </authorList>
    </citation>
    <scope>NUCLEOTIDE SEQUENCE [LARGE SCALE GENOMIC DNA]</scope>
    <source>
        <strain evidence="2 3">ATCC 17233</strain>
    </source>
</reference>
<dbReference type="Proteomes" id="UP000189857">
    <property type="component" value="Unassembled WGS sequence"/>
</dbReference>
<evidence type="ECO:0008006" key="4">
    <source>
        <dbReference type="Google" id="ProtNLM"/>
    </source>
</evidence>
<dbReference type="InterPro" id="IPR025531">
    <property type="entry name" value="DUF4418"/>
</dbReference>
<sequence length="136" mass="14774">MKNRIISGLLFTLTGVLVILIPTVLFPVCDSEMMKMSCYYTKRAEIGVGALIAVIGLVSLLISDKKIRIGLAISEFFNAALVLLLPLKLTGLCKMSDMSCRVKTEPALIVISIVIFIISAAEVLFLVKQVKKDGLS</sequence>
<accession>A0A1T4KHJ3</accession>
<feature type="transmembrane region" description="Helical" evidence="1">
    <location>
        <begin position="46"/>
        <end position="62"/>
    </location>
</feature>
<keyword evidence="1" id="KW-1133">Transmembrane helix</keyword>
<keyword evidence="3" id="KW-1185">Reference proteome</keyword>
<feature type="transmembrane region" description="Helical" evidence="1">
    <location>
        <begin position="69"/>
        <end position="87"/>
    </location>
</feature>
<evidence type="ECO:0000256" key="1">
    <source>
        <dbReference type="SAM" id="Phobius"/>
    </source>
</evidence>
<evidence type="ECO:0000313" key="3">
    <source>
        <dbReference type="Proteomes" id="UP000189857"/>
    </source>
</evidence>
<name>A0A1T4KHJ3_9FIRM</name>
<protein>
    <recommendedName>
        <fullName evidence="4">DUF4418 domain-containing protein</fullName>
    </recommendedName>
</protein>
<keyword evidence="1" id="KW-0472">Membrane</keyword>
<feature type="transmembrane region" description="Helical" evidence="1">
    <location>
        <begin position="7"/>
        <end position="26"/>
    </location>
</feature>
<dbReference type="AlphaFoldDB" id="A0A1T4KHJ3"/>
<dbReference type="Pfam" id="PF14387">
    <property type="entry name" value="DUF4418"/>
    <property type="match status" value="1"/>
</dbReference>
<organism evidence="2 3">
    <name type="scientific">Eubacterium ruminantium</name>
    <dbReference type="NCBI Taxonomy" id="42322"/>
    <lineage>
        <taxon>Bacteria</taxon>
        <taxon>Bacillati</taxon>
        <taxon>Bacillota</taxon>
        <taxon>Clostridia</taxon>
        <taxon>Eubacteriales</taxon>
        <taxon>Eubacteriaceae</taxon>
        <taxon>Eubacterium</taxon>
    </lineage>
</organism>
<evidence type="ECO:0000313" key="2">
    <source>
        <dbReference type="EMBL" id="SJZ41871.1"/>
    </source>
</evidence>
<proteinExistence type="predicted"/>
<dbReference type="EMBL" id="FUXA01000004">
    <property type="protein sequence ID" value="SJZ41871.1"/>
    <property type="molecule type" value="Genomic_DNA"/>
</dbReference>
<feature type="transmembrane region" description="Helical" evidence="1">
    <location>
        <begin position="107"/>
        <end position="127"/>
    </location>
</feature>
<dbReference type="RefSeq" id="WP_078786065.1">
    <property type="nucleotide sequence ID" value="NZ_FMTO01000003.1"/>
</dbReference>